<dbReference type="PROSITE" id="PS50850">
    <property type="entry name" value="MFS"/>
    <property type="match status" value="1"/>
</dbReference>
<keyword evidence="6 8" id="KW-1133">Transmembrane helix</keyword>
<reference evidence="10 11" key="1">
    <citation type="submission" date="2018-12" db="EMBL/GenBank/DDBJ databases">
        <title>Hymenobacter gummosus sp. nov., isolated from a spring.</title>
        <authorList>
            <person name="Nie L."/>
        </authorList>
    </citation>
    <scope>NUCLEOTIDE SEQUENCE [LARGE SCALE GENOMIC DNA]</scope>
    <source>
        <strain evidence="10 11">KCTC 52166</strain>
    </source>
</reference>
<dbReference type="Gene3D" id="1.20.1250.20">
    <property type="entry name" value="MFS general substrate transporter like domains"/>
    <property type="match status" value="1"/>
</dbReference>
<dbReference type="RefSeq" id="WP_126694268.1">
    <property type="nucleotide sequence ID" value="NZ_RXOF01000009.1"/>
</dbReference>
<keyword evidence="7 8" id="KW-0472">Membrane</keyword>
<evidence type="ECO:0000256" key="1">
    <source>
        <dbReference type="ARBA" id="ARBA00003279"/>
    </source>
</evidence>
<dbReference type="EMBL" id="RXOF01000009">
    <property type="protein sequence ID" value="RTQ48563.1"/>
    <property type="molecule type" value="Genomic_DNA"/>
</dbReference>
<dbReference type="InterPro" id="IPR036259">
    <property type="entry name" value="MFS_trans_sf"/>
</dbReference>
<sequence>MSKEPRQADLGFIFVTLLIDVIGFGIIIPVVPDLIRQLTGGTISDAARYGGWLVFAFAVMQFLFSPVLGNLSDRYGRRPVLLFSLFGFGLDYLLLVFAPTMAWLFVGRLLAGITGASMTTATAYIADVSPPEKRAQNFGMVGAAFGLGFIIGPAIGGELAGWAPQLLGWAGQLTGTALDVTRWAPRVPFMVAALLTFVNWLYGFFVLPESLDAAHRRPFELRRANPVGSLRQLQRYPVIFGLVGSLIFIYVAAHATQSTWSYYTMEKFHWNEAWVGRSLAVIGALVAVVQGLLIRYINPRLGSERSVYVGMLLYALGFLLFAFANQGWLMFLFSVPYCLGGIAGPAIQGLISAQVPANEQGELQGGLTSLVSATSIVGPPLMTNLFSYFTGPKAPVYFPGAPFLLAAVLTVISAWLAARSLSSSAHLRRPTETPAPEQVLAE</sequence>
<dbReference type="InterPro" id="IPR001958">
    <property type="entry name" value="Tet-R_TetA/multi-R_MdtG-like"/>
</dbReference>
<comment type="caution">
    <text evidence="10">The sequence shown here is derived from an EMBL/GenBank/DDBJ whole genome shotgun (WGS) entry which is preliminary data.</text>
</comment>
<comment type="subcellular location">
    <subcellularLocation>
        <location evidence="2">Membrane</location>
        <topology evidence="2">Multi-pass membrane protein</topology>
    </subcellularLocation>
</comment>
<dbReference type="SUPFAM" id="SSF103473">
    <property type="entry name" value="MFS general substrate transporter"/>
    <property type="match status" value="1"/>
</dbReference>
<dbReference type="InterPro" id="IPR020846">
    <property type="entry name" value="MFS_dom"/>
</dbReference>
<gene>
    <name evidence="10" type="ORF">EJV47_16455</name>
</gene>
<name>A0A431U0W8_9BACT</name>
<feature type="transmembrane region" description="Helical" evidence="8">
    <location>
        <begin position="80"/>
        <end position="99"/>
    </location>
</feature>
<evidence type="ECO:0000259" key="9">
    <source>
        <dbReference type="PROSITE" id="PS50850"/>
    </source>
</evidence>
<dbReference type="GO" id="GO:0022857">
    <property type="term" value="F:transmembrane transporter activity"/>
    <property type="evidence" value="ECO:0007669"/>
    <property type="project" value="InterPro"/>
</dbReference>
<comment type="similarity">
    <text evidence="3">Belongs to the major facilitator superfamily. TCR/Tet family.</text>
</comment>
<evidence type="ECO:0000313" key="10">
    <source>
        <dbReference type="EMBL" id="RTQ48563.1"/>
    </source>
</evidence>
<evidence type="ECO:0000256" key="5">
    <source>
        <dbReference type="ARBA" id="ARBA00022692"/>
    </source>
</evidence>
<feature type="transmembrane region" description="Helical" evidence="8">
    <location>
        <begin position="306"/>
        <end position="324"/>
    </location>
</feature>
<comment type="function">
    <text evidence="1">Resistance to tetracycline by an active tetracycline efflux. This is an energy-dependent process that decreases the accumulation of the antibiotic in whole cells. This protein functions as a metal-tetracycline/H(+) antiporter.</text>
</comment>
<dbReference type="PANTHER" id="PTHR23504">
    <property type="entry name" value="MAJOR FACILITATOR SUPERFAMILY DOMAIN-CONTAINING PROTEIN 10"/>
    <property type="match status" value="1"/>
</dbReference>
<keyword evidence="4" id="KW-0813">Transport</keyword>
<keyword evidence="11" id="KW-1185">Reference proteome</keyword>
<dbReference type="OrthoDB" id="9793283at2"/>
<proteinExistence type="inferred from homology"/>
<dbReference type="AlphaFoldDB" id="A0A431U0W8"/>
<feature type="transmembrane region" description="Helical" evidence="8">
    <location>
        <begin position="12"/>
        <end position="31"/>
    </location>
</feature>
<feature type="transmembrane region" description="Helical" evidence="8">
    <location>
        <begin position="273"/>
        <end position="294"/>
    </location>
</feature>
<keyword evidence="5 8" id="KW-0812">Transmembrane</keyword>
<dbReference type="GO" id="GO:0016020">
    <property type="term" value="C:membrane"/>
    <property type="evidence" value="ECO:0007669"/>
    <property type="project" value="UniProtKB-SubCell"/>
</dbReference>
<feature type="transmembrane region" description="Helical" evidence="8">
    <location>
        <begin position="105"/>
        <end position="126"/>
    </location>
</feature>
<feature type="transmembrane region" description="Helical" evidence="8">
    <location>
        <begin position="51"/>
        <end position="68"/>
    </location>
</feature>
<protein>
    <submittedName>
        <fullName evidence="10">MFS transporter</fullName>
    </submittedName>
</protein>
<feature type="transmembrane region" description="Helical" evidence="8">
    <location>
        <begin position="236"/>
        <end position="253"/>
    </location>
</feature>
<evidence type="ECO:0000313" key="11">
    <source>
        <dbReference type="Proteomes" id="UP000282184"/>
    </source>
</evidence>
<dbReference type="PRINTS" id="PR01035">
    <property type="entry name" value="TCRTETA"/>
</dbReference>
<feature type="domain" description="Major facilitator superfamily (MFS) profile" evidence="9">
    <location>
        <begin position="9"/>
        <end position="425"/>
    </location>
</feature>
<dbReference type="InterPro" id="IPR011701">
    <property type="entry name" value="MFS"/>
</dbReference>
<dbReference type="PANTHER" id="PTHR23504:SF15">
    <property type="entry name" value="MAJOR FACILITATOR SUPERFAMILY (MFS) PROFILE DOMAIN-CONTAINING PROTEIN"/>
    <property type="match status" value="1"/>
</dbReference>
<feature type="transmembrane region" description="Helical" evidence="8">
    <location>
        <begin position="183"/>
        <end position="207"/>
    </location>
</feature>
<feature type="transmembrane region" description="Helical" evidence="8">
    <location>
        <begin position="394"/>
        <end position="418"/>
    </location>
</feature>
<evidence type="ECO:0000256" key="2">
    <source>
        <dbReference type="ARBA" id="ARBA00004141"/>
    </source>
</evidence>
<evidence type="ECO:0000256" key="3">
    <source>
        <dbReference type="ARBA" id="ARBA00007520"/>
    </source>
</evidence>
<dbReference type="InterPro" id="IPR005829">
    <property type="entry name" value="Sugar_transporter_CS"/>
</dbReference>
<evidence type="ECO:0000256" key="6">
    <source>
        <dbReference type="ARBA" id="ARBA00022989"/>
    </source>
</evidence>
<evidence type="ECO:0000256" key="8">
    <source>
        <dbReference type="SAM" id="Phobius"/>
    </source>
</evidence>
<evidence type="ECO:0000256" key="7">
    <source>
        <dbReference type="ARBA" id="ARBA00023136"/>
    </source>
</evidence>
<dbReference type="PROSITE" id="PS00216">
    <property type="entry name" value="SUGAR_TRANSPORT_1"/>
    <property type="match status" value="1"/>
</dbReference>
<dbReference type="Proteomes" id="UP000282184">
    <property type="component" value="Unassembled WGS sequence"/>
</dbReference>
<accession>A0A431U0W8</accession>
<organism evidence="10 11">
    <name type="scientific">Hymenobacter gummosus</name>
    <dbReference type="NCBI Taxonomy" id="1776032"/>
    <lineage>
        <taxon>Bacteria</taxon>
        <taxon>Pseudomonadati</taxon>
        <taxon>Bacteroidota</taxon>
        <taxon>Cytophagia</taxon>
        <taxon>Cytophagales</taxon>
        <taxon>Hymenobacteraceae</taxon>
        <taxon>Hymenobacter</taxon>
    </lineage>
</organism>
<dbReference type="CDD" id="cd17388">
    <property type="entry name" value="MFS_TetA"/>
    <property type="match status" value="1"/>
</dbReference>
<dbReference type="Pfam" id="PF07690">
    <property type="entry name" value="MFS_1"/>
    <property type="match status" value="1"/>
</dbReference>
<evidence type="ECO:0000256" key="4">
    <source>
        <dbReference type="ARBA" id="ARBA00022448"/>
    </source>
</evidence>
<feature type="transmembrane region" description="Helical" evidence="8">
    <location>
        <begin position="138"/>
        <end position="163"/>
    </location>
</feature>